<dbReference type="EMBL" id="CP073721">
    <property type="protein sequence ID" value="UWZ34831.1"/>
    <property type="molecule type" value="Genomic_DNA"/>
</dbReference>
<dbReference type="InterPro" id="IPR012338">
    <property type="entry name" value="Beta-lactam/transpept-like"/>
</dbReference>
<evidence type="ECO:0000313" key="2">
    <source>
        <dbReference type="EMBL" id="UWZ34831.1"/>
    </source>
</evidence>
<sequence>MRTTATPPIRVDGHVAAGFEPVARCFADRAFEVGQGGAAFAATVDGELVVDLWAGYAGEHPWRRETRAVLMSVTKQLATLALGRLIERGQLDVEAPVAHYWPEFAAAGKAAVTVAELLAHMAGLVVVPGYESFLGPDGTGWDQRDEIVDRLARSRPAWSAGSASGYHALTMGWLVDELAERAGGRSVGSILRDEIARPFQLDLDLGTPRSSQRLVAPIIGPGARPNPPGRLGDGLQDPGSLLSRSLFAVDGRTLHDSVDVLLNDQDRLAMELPFGNATGTARSLAVLNGALAAGGRLGNGSVLRPATIELLTRERFHGTDCLTGLPARWGLGIRRNLPATRGATSSWGPHESAFGFDGLGGQISFTDPGAGVGAGFVRSNFTWTSELGRRLVDSLYSCVRERCAACRRGVGGLH</sequence>
<name>A0ABY5YZP0_9ACTN</name>
<gene>
    <name evidence="2" type="ORF">Drose_27070</name>
</gene>
<feature type="domain" description="Beta-lactamase-related" evidence="1">
    <location>
        <begin position="23"/>
        <end position="377"/>
    </location>
</feature>
<dbReference type="PANTHER" id="PTHR43319:SF3">
    <property type="entry name" value="BETA-LACTAMASE-RELATED DOMAIN-CONTAINING PROTEIN"/>
    <property type="match status" value="1"/>
</dbReference>
<proteinExistence type="predicted"/>
<dbReference type="InterPro" id="IPR001466">
    <property type="entry name" value="Beta-lactam-related"/>
</dbReference>
<dbReference type="Proteomes" id="UP001058271">
    <property type="component" value="Chromosome"/>
</dbReference>
<dbReference type="SUPFAM" id="SSF56601">
    <property type="entry name" value="beta-lactamase/transpeptidase-like"/>
    <property type="match status" value="1"/>
</dbReference>
<dbReference type="PANTHER" id="PTHR43319">
    <property type="entry name" value="BETA-LACTAMASE-RELATED"/>
    <property type="match status" value="1"/>
</dbReference>
<organism evidence="2 3">
    <name type="scientific">Dactylosporangium roseum</name>
    <dbReference type="NCBI Taxonomy" id="47989"/>
    <lineage>
        <taxon>Bacteria</taxon>
        <taxon>Bacillati</taxon>
        <taxon>Actinomycetota</taxon>
        <taxon>Actinomycetes</taxon>
        <taxon>Micromonosporales</taxon>
        <taxon>Micromonosporaceae</taxon>
        <taxon>Dactylosporangium</taxon>
    </lineage>
</organism>
<dbReference type="RefSeq" id="WP_260724177.1">
    <property type="nucleotide sequence ID" value="NZ_BAAABS010000052.1"/>
</dbReference>
<keyword evidence="3" id="KW-1185">Reference proteome</keyword>
<dbReference type="InterPro" id="IPR052907">
    <property type="entry name" value="Beta-lactamase/esterase"/>
</dbReference>
<evidence type="ECO:0000259" key="1">
    <source>
        <dbReference type="Pfam" id="PF00144"/>
    </source>
</evidence>
<protein>
    <submittedName>
        <fullName evidence="2">Beta-lactamase family protein</fullName>
    </submittedName>
</protein>
<accession>A0ABY5YZP0</accession>
<evidence type="ECO:0000313" key="3">
    <source>
        <dbReference type="Proteomes" id="UP001058271"/>
    </source>
</evidence>
<reference evidence="2" key="1">
    <citation type="submission" date="2021-04" db="EMBL/GenBank/DDBJ databases">
        <title>Biosynthetic gene clusters of Dactylosporangioum roseum.</title>
        <authorList>
            <person name="Hartkoorn R.C."/>
            <person name="Beaudoing E."/>
            <person name="Hot D."/>
            <person name="Moureu S."/>
        </authorList>
    </citation>
    <scope>NUCLEOTIDE SEQUENCE</scope>
    <source>
        <strain evidence="2">NRRL B-16295</strain>
    </source>
</reference>
<dbReference type="Pfam" id="PF00144">
    <property type="entry name" value="Beta-lactamase"/>
    <property type="match status" value="1"/>
</dbReference>
<dbReference type="Gene3D" id="3.40.710.10">
    <property type="entry name" value="DD-peptidase/beta-lactamase superfamily"/>
    <property type="match status" value="1"/>
</dbReference>